<accession>A0ABT1FJ95</accession>
<comment type="caution">
    <text evidence="1">The sequence shown here is derived from an EMBL/GenBank/DDBJ whole genome shotgun (WGS) entry which is preliminary data.</text>
</comment>
<dbReference type="Proteomes" id="UP001204772">
    <property type="component" value="Unassembled WGS sequence"/>
</dbReference>
<name>A0ABT1FJ95_9BACT</name>
<dbReference type="RefSeq" id="WP_253525780.1">
    <property type="nucleotide sequence ID" value="NZ_JAMZEL010000001.1"/>
</dbReference>
<dbReference type="Gene3D" id="1.10.10.10">
    <property type="entry name" value="Winged helix-like DNA-binding domain superfamily/Winged helix DNA-binding domain"/>
    <property type="match status" value="1"/>
</dbReference>
<dbReference type="Pfam" id="PF04255">
    <property type="entry name" value="DUF433"/>
    <property type="match status" value="1"/>
</dbReference>
<keyword evidence="2" id="KW-1185">Reference proteome</keyword>
<proteinExistence type="predicted"/>
<evidence type="ECO:0000313" key="1">
    <source>
        <dbReference type="EMBL" id="MCP1381839.1"/>
    </source>
</evidence>
<dbReference type="InterPro" id="IPR036388">
    <property type="entry name" value="WH-like_DNA-bd_sf"/>
</dbReference>
<organism evidence="1 2">
    <name type="scientific">Runella salmonicolor</name>
    <dbReference type="NCBI Taxonomy" id="2950278"/>
    <lineage>
        <taxon>Bacteria</taxon>
        <taxon>Pseudomonadati</taxon>
        <taxon>Bacteroidota</taxon>
        <taxon>Cytophagia</taxon>
        <taxon>Cytophagales</taxon>
        <taxon>Spirosomataceae</taxon>
        <taxon>Runella</taxon>
    </lineage>
</organism>
<dbReference type="SUPFAM" id="SSF46689">
    <property type="entry name" value="Homeodomain-like"/>
    <property type="match status" value="1"/>
</dbReference>
<protein>
    <submittedName>
        <fullName evidence="1">DUF433 domain-containing protein</fullName>
    </submittedName>
</protein>
<dbReference type="PANTHER" id="PTHR34849">
    <property type="entry name" value="SSL5025 PROTEIN"/>
    <property type="match status" value="1"/>
</dbReference>
<dbReference type="PANTHER" id="PTHR34849:SF3">
    <property type="entry name" value="SSR2962 PROTEIN"/>
    <property type="match status" value="1"/>
</dbReference>
<sequence>MQYLERITIDPELCHGKPCVRGMRWSVEVIIDMLGAGMSFDEIVEDHPELEQEDILACLNYAKLLVSGRSLREAA</sequence>
<dbReference type="InterPro" id="IPR009057">
    <property type="entry name" value="Homeodomain-like_sf"/>
</dbReference>
<reference evidence="1 2" key="1">
    <citation type="submission" date="2022-06" db="EMBL/GenBank/DDBJ databases">
        <title>Runella sp. S5 genome sequencing.</title>
        <authorList>
            <person name="Park S."/>
        </authorList>
    </citation>
    <scope>NUCLEOTIDE SEQUENCE [LARGE SCALE GENOMIC DNA]</scope>
    <source>
        <strain evidence="1 2">S5</strain>
    </source>
</reference>
<dbReference type="EMBL" id="JAMZEL010000001">
    <property type="protein sequence ID" value="MCP1381839.1"/>
    <property type="molecule type" value="Genomic_DNA"/>
</dbReference>
<dbReference type="InterPro" id="IPR007367">
    <property type="entry name" value="DUF433"/>
</dbReference>
<evidence type="ECO:0000313" key="2">
    <source>
        <dbReference type="Proteomes" id="UP001204772"/>
    </source>
</evidence>
<gene>
    <name evidence="1" type="ORF">NCI00_05350</name>
</gene>